<keyword evidence="1" id="KW-0472">Membrane</keyword>
<dbReference type="AlphaFoldDB" id="A0AA87ZD38"/>
<proteinExistence type="predicted"/>
<keyword evidence="1" id="KW-0812">Transmembrane</keyword>
<evidence type="ECO:0000313" key="3">
    <source>
        <dbReference type="Proteomes" id="UP001187192"/>
    </source>
</evidence>
<reference evidence="2" key="1">
    <citation type="submission" date="2023-07" db="EMBL/GenBank/DDBJ databases">
        <title>draft genome sequence of fig (Ficus carica).</title>
        <authorList>
            <person name="Takahashi T."/>
            <person name="Nishimura K."/>
        </authorList>
    </citation>
    <scope>NUCLEOTIDE SEQUENCE</scope>
</reference>
<organism evidence="2 3">
    <name type="scientific">Ficus carica</name>
    <name type="common">Common fig</name>
    <dbReference type="NCBI Taxonomy" id="3494"/>
    <lineage>
        <taxon>Eukaryota</taxon>
        <taxon>Viridiplantae</taxon>
        <taxon>Streptophyta</taxon>
        <taxon>Embryophyta</taxon>
        <taxon>Tracheophyta</taxon>
        <taxon>Spermatophyta</taxon>
        <taxon>Magnoliopsida</taxon>
        <taxon>eudicotyledons</taxon>
        <taxon>Gunneridae</taxon>
        <taxon>Pentapetalae</taxon>
        <taxon>rosids</taxon>
        <taxon>fabids</taxon>
        <taxon>Rosales</taxon>
        <taxon>Moraceae</taxon>
        <taxon>Ficeae</taxon>
        <taxon>Ficus</taxon>
    </lineage>
</organism>
<gene>
    <name evidence="2" type="ORF">TIFTF001_046769</name>
</gene>
<feature type="transmembrane region" description="Helical" evidence="1">
    <location>
        <begin position="135"/>
        <end position="155"/>
    </location>
</feature>
<evidence type="ECO:0000256" key="1">
    <source>
        <dbReference type="SAM" id="Phobius"/>
    </source>
</evidence>
<name>A0AA87ZD38_FICCA</name>
<dbReference type="Proteomes" id="UP001187192">
    <property type="component" value="Unassembled WGS sequence"/>
</dbReference>
<keyword evidence="3" id="KW-1185">Reference proteome</keyword>
<comment type="caution">
    <text evidence="2">The sequence shown here is derived from an EMBL/GenBank/DDBJ whole genome shotgun (WGS) entry which is preliminary data.</text>
</comment>
<keyword evidence="1" id="KW-1133">Transmembrane helix</keyword>
<sequence length="182" mass="21349">MEKNKEEPNEANDHSMEILASLDFFQAVIDSIQDHQEENKKRLDHQKDCITQFLNFRSENRLLREIVEIDLLELAFESFSKFEEGYEVKLSKKIRNQKEAAKEGRRNQKKSFVELVQQLNQSDEGTFVFNKIKAMGINVGIILSIFLVEYFLMIWQAEWTVIESKIQAVKDVIQSESLEENS</sequence>
<evidence type="ECO:0000313" key="2">
    <source>
        <dbReference type="EMBL" id="GMN34053.1"/>
    </source>
</evidence>
<protein>
    <submittedName>
        <fullName evidence="2">Uncharacterized protein</fullName>
    </submittedName>
</protein>
<dbReference type="EMBL" id="BTGU01004935">
    <property type="protein sequence ID" value="GMN34053.1"/>
    <property type="molecule type" value="Genomic_DNA"/>
</dbReference>
<accession>A0AA87ZD38</accession>
<feature type="non-terminal residue" evidence="2">
    <location>
        <position position="182"/>
    </location>
</feature>